<dbReference type="EMBL" id="VULQ01000003">
    <property type="protein sequence ID" value="MSS77424.1"/>
    <property type="molecule type" value="Genomic_DNA"/>
</dbReference>
<dbReference type="NCBIfam" id="TIGR00181">
    <property type="entry name" value="pepF"/>
    <property type="match status" value="1"/>
</dbReference>
<dbReference type="GO" id="GO:0006518">
    <property type="term" value="P:peptide metabolic process"/>
    <property type="evidence" value="ECO:0007669"/>
    <property type="project" value="TreeGrafter"/>
</dbReference>
<keyword evidence="2 6" id="KW-0479">Metal-binding</keyword>
<dbReference type="Proteomes" id="UP000441925">
    <property type="component" value="Unassembled WGS sequence"/>
</dbReference>
<evidence type="ECO:0000313" key="9">
    <source>
        <dbReference type="EMBL" id="MSS77424.1"/>
    </source>
</evidence>
<sequence length="599" mass="69683">MKKRSEVDVKETWKLEDIFENDKAFYDELENTLKLSEDFKEEFKEIDSSEKLKRALKSLSDIVARLHRLGSFAGISTEVDANDPHPQKRYAKFGTISSDIGSNLTFFDGLLTKIDEDIVNKTRKENPDYDYYLKKILDKKDHILDDSAEEVLSKLAPTFDAPYGEYSSMRYGDIKVDPIEVDGKKINLNHNNFEEYFEADKNTEVRRKAFRNYHDALRRYERGNGAIYNTQVQNEKIVSKLRGFDSVIDMLLSYQDIPREIYDNHIDTIMAKLPKYMRKYANIIKKVYKLDEMTYADLKLSIDSGFSKEIEIEEARDYIIDGLKVLGDDYVEMLKRAFSERWIDYAENEGKRTGAFCDTPYGVHSYIMTTYNKDMSQVMTLAHELGHAGHFENANKNQDALNTNVSMYFVESPSTANEITMERYLLKNAKDDRQKLWVLDTMISKTYYHNFVTHFLEAAFQREVYERVDKGESLSSDDLNQIFREKLEEFWGSDVKLVDGSELTWMRQPHYYMGLYPYTYSAGLTIGTQVSEKLIHGDKEDIKRWREVLNLGSTLSPMDLAKKAGVDMTNTKALEDTIDFIGEIIDKIDELCQKIGLYE</sequence>
<dbReference type="GO" id="GO:0006508">
    <property type="term" value="P:proteolysis"/>
    <property type="evidence" value="ECO:0007669"/>
    <property type="project" value="UniProtKB-KW"/>
</dbReference>
<dbReference type="InterPro" id="IPR013647">
    <property type="entry name" value="OligopepF_N_dom"/>
</dbReference>
<evidence type="ECO:0000256" key="6">
    <source>
        <dbReference type="RuleBase" id="RU368091"/>
    </source>
</evidence>
<dbReference type="PANTHER" id="PTHR11804:SF45">
    <property type="entry name" value="SIMILAR TO OLIGOENDOPEPTIDASE"/>
    <property type="match status" value="1"/>
</dbReference>
<keyword evidence="10" id="KW-1185">Reference proteome</keyword>
<comment type="function">
    <text evidence="6">Has oligopeptidase activity and degrades a variety of small bioactive peptides.</text>
</comment>
<evidence type="ECO:0000313" key="10">
    <source>
        <dbReference type="Proteomes" id="UP000441925"/>
    </source>
</evidence>
<keyword evidence="5 6" id="KW-0482">Metalloprotease</keyword>
<organism evidence="9 10">
    <name type="scientific">Anaerococcus porci</name>
    <dbReference type="NCBI Taxonomy" id="2652269"/>
    <lineage>
        <taxon>Bacteria</taxon>
        <taxon>Bacillati</taxon>
        <taxon>Bacillota</taxon>
        <taxon>Tissierellia</taxon>
        <taxon>Tissierellales</taxon>
        <taxon>Peptoniphilaceae</taxon>
        <taxon>Anaerococcus</taxon>
    </lineage>
</organism>
<dbReference type="EC" id="3.4.24.-" evidence="6"/>
<dbReference type="CDD" id="cd09609">
    <property type="entry name" value="M3B_PepF"/>
    <property type="match status" value="1"/>
</dbReference>
<evidence type="ECO:0000256" key="4">
    <source>
        <dbReference type="ARBA" id="ARBA00022833"/>
    </source>
</evidence>
<accession>A0A6N7VTP3</accession>
<evidence type="ECO:0000259" key="7">
    <source>
        <dbReference type="Pfam" id="PF01432"/>
    </source>
</evidence>
<dbReference type="RefSeq" id="WP_154539549.1">
    <property type="nucleotide sequence ID" value="NZ_VULQ01000003.1"/>
</dbReference>
<keyword evidence="1 6" id="KW-0645">Protease</keyword>
<evidence type="ECO:0000256" key="2">
    <source>
        <dbReference type="ARBA" id="ARBA00022723"/>
    </source>
</evidence>
<comment type="caution">
    <text evidence="9">The sequence shown here is derived from an EMBL/GenBank/DDBJ whole genome shotgun (WGS) entry which is preliminary data.</text>
</comment>
<dbReference type="InterPro" id="IPR001567">
    <property type="entry name" value="Pept_M3A_M3B_dom"/>
</dbReference>
<evidence type="ECO:0000256" key="3">
    <source>
        <dbReference type="ARBA" id="ARBA00022801"/>
    </source>
</evidence>
<dbReference type="InterPro" id="IPR004438">
    <property type="entry name" value="Peptidase_M3B"/>
</dbReference>
<dbReference type="Gene3D" id="1.10.287.830">
    <property type="entry name" value="putative peptidase helix hairpin domain like"/>
    <property type="match status" value="1"/>
</dbReference>
<proteinExistence type="inferred from homology"/>
<evidence type="ECO:0000256" key="1">
    <source>
        <dbReference type="ARBA" id="ARBA00022670"/>
    </source>
</evidence>
<gene>
    <name evidence="9" type="primary">pepF</name>
    <name evidence="9" type="ORF">FYJ26_03225</name>
</gene>
<dbReference type="AlphaFoldDB" id="A0A6N7VTP3"/>
<keyword evidence="4 6" id="KW-0862">Zinc</keyword>
<evidence type="ECO:0000256" key="5">
    <source>
        <dbReference type="ARBA" id="ARBA00023049"/>
    </source>
</evidence>
<dbReference type="Gene3D" id="1.20.140.70">
    <property type="entry name" value="Oligopeptidase f, N-terminal domain"/>
    <property type="match status" value="1"/>
</dbReference>
<dbReference type="GO" id="GO:0046872">
    <property type="term" value="F:metal ion binding"/>
    <property type="evidence" value="ECO:0007669"/>
    <property type="project" value="UniProtKB-UniRule"/>
</dbReference>
<protein>
    <recommendedName>
        <fullName evidence="6">Oligopeptidase F</fullName>
        <ecNumber evidence="6">3.4.24.-</ecNumber>
    </recommendedName>
</protein>
<feature type="domain" description="Peptidase M3A/M3B catalytic" evidence="7">
    <location>
        <begin position="200"/>
        <end position="578"/>
    </location>
</feature>
<dbReference type="PANTHER" id="PTHR11804">
    <property type="entry name" value="PROTEASE M3 THIMET OLIGOPEPTIDASE-RELATED"/>
    <property type="match status" value="1"/>
</dbReference>
<dbReference type="SUPFAM" id="SSF55486">
    <property type="entry name" value="Metalloproteases ('zincins'), catalytic domain"/>
    <property type="match status" value="1"/>
</dbReference>
<dbReference type="InterPro" id="IPR034009">
    <property type="entry name" value="M3B_PepF_4"/>
</dbReference>
<keyword evidence="3 6" id="KW-0378">Hydrolase</keyword>
<comment type="cofactor">
    <cofactor evidence="6">
        <name>Zn(2+)</name>
        <dbReference type="ChEBI" id="CHEBI:29105"/>
    </cofactor>
    <text evidence="6">Binds 1 zinc ion.</text>
</comment>
<dbReference type="Gene3D" id="1.10.1370.20">
    <property type="entry name" value="Oligoendopeptidase f, C-terminal domain"/>
    <property type="match status" value="1"/>
</dbReference>
<reference evidence="9 10" key="1">
    <citation type="submission" date="2019-08" db="EMBL/GenBank/DDBJ databases">
        <title>In-depth cultivation of the pig gut microbiome towards novel bacterial diversity and tailored functional studies.</title>
        <authorList>
            <person name="Wylensek D."/>
            <person name="Hitch T.C.A."/>
            <person name="Clavel T."/>
        </authorList>
    </citation>
    <scope>NUCLEOTIDE SEQUENCE [LARGE SCALE GENOMIC DNA]</scope>
    <source>
        <strain evidence="9 10">WCA-380-WT-2B</strain>
    </source>
</reference>
<name>A0A6N7VTP3_9FIRM</name>
<feature type="domain" description="Oligopeptidase F N-terminal" evidence="8">
    <location>
        <begin position="112"/>
        <end position="175"/>
    </location>
</feature>
<dbReference type="Pfam" id="PF01432">
    <property type="entry name" value="Peptidase_M3"/>
    <property type="match status" value="1"/>
</dbReference>
<dbReference type="Pfam" id="PF08439">
    <property type="entry name" value="Peptidase_M3_N"/>
    <property type="match status" value="1"/>
</dbReference>
<dbReference type="InterPro" id="IPR042088">
    <property type="entry name" value="OligoPept_F_C"/>
</dbReference>
<evidence type="ECO:0000259" key="8">
    <source>
        <dbReference type="Pfam" id="PF08439"/>
    </source>
</evidence>
<dbReference type="GO" id="GO:0004222">
    <property type="term" value="F:metalloendopeptidase activity"/>
    <property type="evidence" value="ECO:0007669"/>
    <property type="project" value="UniProtKB-UniRule"/>
</dbReference>
<dbReference type="InterPro" id="IPR045090">
    <property type="entry name" value="Pept_M3A_M3B"/>
</dbReference>
<comment type="similarity">
    <text evidence="6">Belongs to the peptidase M3B family.</text>
</comment>